<name>A0A9D9GX88_9BACT</name>
<protein>
    <submittedName>
        <fullName evidence="1">Uncharacterized protein</fullName>
    </submittedName>
</protein>
<reference evidence="1" key="1">
    <citation type="submission" date="2020-10" db="EMBL/GenBank/DDBJ databases">
        <authorList>
            <person name="Gilroy R."/>
        </authorList>
    </citation>
    <scope>NUCLEOTIDE SEQUENCE</scope>
    <source>
        <strain evidence="1">10192</strain>
    </source>
</reference>
<reference evidence="1" key="2">
    <citation type="journal article" date="2021" name="PeerJ">
        <title>Extensive microbial diversity within the chicken gut microbiome revealed by metagenomics and culture.</title>
        <authorList>
            <person name="Gilroy R."/>
            <person name="Ravi A."/>
            <person name="Getino M."/>
            <person name="Pursley I."/>
            <person name="Horton D.L."/>
            <person name="Alikhan N.F."/>
            <person name="Baker D."/>
            <person name="Gharbi K."/>
            <person name="Hall N."/>
            <person name="Watson M."/>
            <person name="Adriaenssens E.M."/>
            <person name="Foster-Nyarko E."/>
            <person name="Jarju S."/>
            <person name="Secka A."/>
            <person name="Antonio M."/>
            <person name="Oren A."/>
            <person name="Chaudhuri R.R."/>
            <person name="La Ragione R."/>
            <person name="Hildebrand F."/>
            <person name="Pallen M.J."/>
        </authorList>
    </citation>
    <scope>NUCLEOTIDE SEQUENCE</scope>
    <source>
        <strain evidence="1">10192</strain>
    </source>
</reference>
<proteinExistence type="predicted"/>
<dbReference type="EMBL" id="JADIND010000077">
    <property type="protein sequence ID" value="MBO8430445.1"/>
    <property type="molecule type" value="Genomic_DNA"/>
</dbReference>
<dbReference type="Proteomes" id="UP000823632">
    <property type="component" value="Unassembled WGS sequence"/>
</dbReference>
<gene>
    <name evidence="1" type="ORF">IAC76_03585</name>
</gene>
<evidence type="ECO:0000313" key="2">
    <source>
        <dbReference type="Proteomes" id="UP000823632"/>
    </source>
</evidence>
<accession>A0A9D9GX88</accession>
<organism evidence="1 2">
    <name type="scientific">Candidatus Scatousia excrementipullorum</name>
    <dbReference type="NCBI Taxonomy" id="2840936"/>
    <lineage>
        <taxon>Bacteria</taxon>
        <taxon>Candidatus Scatousia</taxon>
    </lineage>
</organism>
<comment type="caution">
    <text evidence="1">The sequence shown here is derived from an EMBL/GenBank/DDBJ whole genome shotgun (WGS) entry which is preliminary data.</text>
</comment>
<sequence>QLDGKITVKAGICEIKNYTYQLAEKKAMCALSDAMLSNDETVIYAKKGNNIQDDWLDIPAEMTSNYKLFKHAFDKKLEKVITPVFYRMQKNYENKLKNTKIEQYTDEIQSVFRLTSTKQTSLLKLVYTGFTKIRININHAGLDSPENREILLSIKQITTDKLTEILESFIEEFKTTIK</sequence>
<dbReference type="AlphaFoldDB" id="A0A9D9GX88"/>
<evidence type="ECO:0000313" key="1">
    <source>
        <dbReference type="EMBL" id="MBO8430445.1"/>
    </source>
</evidence>
<feature type="non-terminal residue" evidence="1">
    <location>
        <position position="1"/>
    </location>
</feature>